<reference evidence="1 2" key="1">
    <citation type="submission" date="2018-03" db="EMBL/GenBank/DDBJ databases">
        <title>Genome sequence of Clostridium vincentii DSM 10228.</title>
        <authorList>
            <person name="Poehlein A."/>
            <person name="Daniel R."/>
        </authorList>
    </citation>
    <scope>NUCLEOTIDE SEQUENCE [LARGE SCALE GENOMIC DNA]</scope>
    <source>
        <strain evidence="1 2">DSM 10228</strain>
    </source>
</reference>
<evidence type="ECO:0000313" key="1">
    <source>
        <dbReference type="EMBL" id="PRR80007.1"/>
    </source>
</evidence>
<gene>
    <name evidence="1" type="ORF">CLVI_31460</name>
</gene>
<protein>
    <recommendedName>
        <fullName evidence="3">DUF11 domain-containing protein</fullName>
    </recommendedName>
</protein>
<dbReference type="RefSeq" id="WP_106061023.1">
    <property type="nucleotide sequence ID" value="NZ_PVXQ01000050.1"/>
</dbReference>
<evidence type="ECO:0008006" key="3">
    <source>
        <dbReference type="Google" id="ProtNLM"/>
    </source>
</evidence>
<evidence type="ECO:0000313" key="2">
    <source>
        <dbReference type="Proteomes" id="UP000239471"/>
    </source>
</evidence>
<organism evidence="1 2">
    <name type="scientific">Clostridium vincentii</name>
    <dbReference type="NCBI Taxonomy" id="52704"/>
    <lineage>
        <taxon>Bacteria</taxon>
        <taxon>Bacillati</taxon>
        <taxon>Bacillota</taxon>
        <taxon>Clostridia</taxon>
        <taxon>Eubacteriales</taxon>
        <taxon>Clostridiaceae</taxon>
        <taxon>Clostridium</taxon>
    </lineage>
</organism>
<dbReference type="EMBL" id="PVXQ01000050">
    <property type="protein sequence ID" value="PRR80007.1"/>
    <property type="molecule type" value="Genomic_DNA"/>
</dbReference>
<dbReference type="Proteomes" id="UP000239471">
    <property type="component" value="Unassembled WGS sequence"/>
</dbReference>
<proteinExistence type="predicted"/>
<dbReference type="AlphaFoldDB" id="A0A2T0B866"/>
<name>A0A2T0B866_9CLOT</name>
<dbReference type="OrthoDB" id="1886650at2"/>
<comment type="caution">
    <text evidence="1">The sequence shown here is derived from an EMBL/GenBank/DDBJ whole genome shotgun (WGS) entry which is preliminary data.</text>
</comment>
<accession>A0A2T0B866</accession>
<keyword evidence="2" id="KW-1185">Reference proteome</keyword>
<sequence>MANAAQPCNCISYKNICCCEPQNGISVVQPACQTLPDGSVVNNPAFVADLNKSYWSYKFITDCGKDTRGISNFVIPICELIVEDNLIVSEKIDGCGNFQPVPFTLSKEDPNFGTAPLGYQFLKIETNSRYEKGVSVEYRIEIVGDYPIGIEDIFVKAANEIYDFSCDECFLVPKCNPQGKLTVTKNCSHVIENNQATLIYNVHIDNISNGILDNVAFQDLIFLSPNLIIGTIQVIPQTLSVDITNPGEIKISGNLGTINPGQTVTVQYSIPIANVTEPGSYLISNTATASDTGTKDTDTCNTRVNFVKLAANKCCSTEGDMGIFTLTISSVGNSPDILVDIHDHMEVPSGVTVKFLELSGCEEYFSGTSDPIPTNTDISGPIALDFICKNALVPAGSKYVKLGKYQLVSSSVVGTTTIRNSINGVNPVNPADQVFLGVSNIPATANINVQLTQTCASPCKE</sequence>